<dbReference type="PIRSF" id="PIRSF008502">
    <property type="entry name" value="UCP008502"/>
    <property type="match status" value="1"/>
</dbReference>
<dbReference type="PANTHER" id="PTHR36439">
    <property type="entry name" value="BLL4334 PROTEIN"/>
    <property type="match status" value="1"/>
</dbReference>
<protein>
    <submittedName>
        <fullName evidence="1">DUF1697 domain-containing protein</fullName>
    </submittedName>
</protein>
<sequence length="182" mass="20762">MPAYAALLRGINVNGQKMIKMDHLRALFESLNFQNVSTYIQSGNVVFKSEEEDAEVLKGVIEKELTRILSFEVPVLLRTKDALEQVVQRNPYKEVIDLESKQLYVTFLTRTPTVDAVIKTASIQSEMDEFRIVDREVYVLCRGSYGKTKFSNAFFEKKLGVTTTTRNWDTINKLIQLTEGGV</sequence>
<dbReference type="Pfam" id="PF08002">
    <property type="entry name" value="DUF1697"/>
    <property type="match status" value="1"/>
</dbReference>
<comment type="caution">
    <text evidence="1">The sequence shown here is derived from an EMBL/GenBank/DDBJ whole genome shotgun (WGS) entry which is preliminary data.</text>
</comment>
<evidence type="ECO:0000313" key="1">
    <source>
        <dbReference type="EMBL" id="NEW06638.1"/>
    </source>
</evidence>
<gene>
    <name evidence="1" type="ORF">GK047_11495</name>
</gene>
<name>A0A6G3ZX66_9BACL</name>
<accession>A0A6G3ZX66</accession>
<dbReference type="SUPFAM" id="SSF160379">
    <property type="entry name" value="SP0830-like"/>
    <property type="match status" value="1"/>
</dbReference>
<proteinExistence type="predicted"/>
<dbReference type="EMBL" id="JAAIKC010000003">
    <property type="protein sequence ID" value="NEW06638.1"/>
    <property type="molecule type" value="Genomic_DNA"/>
</dbReference>
<dbReference type="Gene3D" id="3.30.70.1280">
    <property type="entry name" value="SP0830-like domains"/>
    <property type="match status" value="1"/>
</dbReference>
<organism evidence="1">
    <name type="scientific">Paenibacillus sp. SYP-B3998</name>
    <dbReference type="NCBI Taxonomy" id="2678564"/>
    <lineage>
        <taxon>Bacteria</taxon>
        <taxon>Bacillati</taxon>
        <taxon>Bacillota</taxon>
        <taxon>Bacilli</taxon>
        <taxon>Bacillales</taxon>
        <taxon>Paenibacillaceae</taxon>
        <taxon>Paenibacillus</taxon>
    </lineage>
</organism>
<dbReference type="RefSeq" id="WP_163945991.1">
    <property type="nucleotide sequence ID" value="NZ_JAAIKC010000003.1"/>
</dbReference>
<dbReference type="PANTHER" id="PTHR36439:SF1">
    <property type="entry name" value="DUF1697 DOMAIN-CONTAINING PROTEIN"/>
    <property type="match status" value="1"/>
</dbReference>
<dbReference type="InterPro" id="IPR012545">
    <property type="entry name" value="DUF1697"/>
</dbReference>
<reference evidence="1" key="1">
    <citation type="submission" date="2020-02" db="EMBL/GenBank/DDBJ databases">
        <authorList>
            <person name="Shen X.-R."/>
            <person name="Zhang Y.-X."/>
        </authorList>
    </citation>
    <scope>NUCLEOTIDE SEQUENCE</scope>
    <source>
        <strain evidence="1">SYP-B3998</strain>
    </source>
</reference>
<dbReference type="AlphaFoldDB" id="A0A6G3ZX66"/>